<dbReference type="SUPFAM" id="SSF52490">
    <property type="entry name" value="Tubulin nucleotide-binding domain-like"/>
    <property type="match status" value="1"/>
</dbReference>
<dbReference type="AlphaFoldDB" id="A0ABD1XA18"/>
<gene>
    <name evidence="2" type="ORF">Fot_02487</name>
</gene>
<keyword evidence="3" id="KW-1185">Reference proteome</keyword>
<reference evidence="3" key="1">
    <citation type="submission" date="2024-07" db="EMBL/GenBank/DDBJ databases">
        <title>Two chromosome-level genome assemblies of Korean endemic species Abeliophyllum distichum and Forsythia ovata (Oleaceae).</title>
        <authorList>
            <person name="Jang H."/>
        </authorList>
    </citation>
    <scope>NUCLEOTIDE SEQUENCE [LARGE SCALE GENOMIC DNA]</scope>
</reference>
<evidence type="ECO:0000256" key="1">
    <source>
        <dbReference type="ARBA" id="ARBA00022737"/>
    </source>
</evidence>
<name>A0ABD1XA18_9LAMI</name>
<dbReference type="PANTHER" id="PTHR43215:SF15">
    <property type="entry name" value="PROTEIN ACCUMULATION AND REPLICATION OF CHLOROPLASTS 3, CHLOROPLASTIC"/>
    <property type="match status" value="1"/>
</dbReference>
<evidence type="ECO:0000313" key="3">
    <source>
        <dbReference type="Proteomes" id="UP001604277"/>
    </source>
</evidence>
<keyword evidence="1" id="KW-0677">Repeat</keyword>
<dbReference type="SMART" id="SM00698">
    <property type="entry name" value="MORN"/>
    <property type="match status" value="3"/>
</dbReference>
<comment type="caution">
    <text evidence="2">The sequence shown here is derived from an EMBL/GenBank/DDBJ whole genome shotgun (WGS) entry which is preliminary data.</text>
</comment>
<proteinExistence type="predicted"/>
<organism evidence="2 3">
    <name type="scientific">Forsythia ovata</name>
    <dbReference type="NCBI Taxonomy" id="205694"/>
    <lineage>
        <taxon>Eukaryota</taxon>
        <taxon>Viridiplantae</taxon>
        <taxon>Streptophyta</taxon>
        <taxon>Embryophyta</taxon>
        <taxon>Tracheophyta</taxon>
        <taxon>Spermatophyta</taxon>
        <taxon>Magnoliopsida</taxon>
        <taxon>eudicotyledons</taxon>
        <taxon>Gunneridae</taxon>
        <taxon>Pentapetalae</taxon>
        <taxon>asterids</taxon>
        <taxon>lamiids</taxon>
        <taxon>Lamiales</taxon>
        <taxon>Oleaceae</taxon>
        <taxon>Forsythieae</taxon>
        <taxon>Forsythia</taxon>
    </lineage>
</organism>
<dbReference type="InterPro" id="IPR036525">
    <property type="entry name" value="Tubulin/FtsZ_GTPase_sf"/>
</dbReference>
<dbReference type="Pfam" id="PF02493">
    <property type="entry name" value="MORN"/>
    <property type="match status" value="3"/>
</dbReference>
<dbReference type="Proteomes" id="UP001604277">
    <property type="component" value="Unassembled WGS sequence"/>
</dbReference>
<dbReference type="GO" id="GO:0016020">
    <property type="term" value="C:membrane"/>
    <property type="evidence" value="ECO:0007669"/>
    <property type="project" value="UniProtKB-ARBA"/>
</dbReference>
<dbReference type="Gene3D" id="2.20.110.10">
    <property type="entry name" value="Histone H3 K4-specific methyltransferase SET7/9 N-terminal domain"/>
    <property type="match status" value="2"/>
</dbReference>
<dbReference type="SUPFAM" id="SSF82185">
    <property type="entry name" value="Histone H3 K4-specific methyltransferase SET7/9 N-terminal domain"/>
    <property type="match status" value="1"/>
</dbReference>
<sequence>MNLCYPISRNPHVVSRASIFPFHSIHDCQRKLQTRLRLECNSKPIRVELNSDTVSTNDSFSKSNSIWEESEYVEVIGIGSRTDAVLDFCSGSPILSPTLRFWNILRKDSIKVQLKQRFSTQDNTPRTVEAPSTLQSCHKAVILVASAAYGSDHITALDILRIIKSGNGFVICVILKPFRFEGQRRQYEVKDLEDKLQKHANLGIVVDTDTLLENDLVTLDEALKTYNNAVLMAVNAISVLISEKHVKLLNETRNDTEELKLPEFRKIVDGFKEARIGFGAGYDLKSSILQAIYDCPFLGVDLKDTNGVILCIFASSGVVDCSNVNIILHSFRLTTQCQGKIITSIVHEPNLEPDIILTTVIAFGYSRQQLAQKNGIFSNLAQHFPFIFNIFKKQYPQPFNTERPHSSEVTNSPDIGEMPDINSLDGKTEDAGIYLDDFQTLLSNNGEEFSSLSIGSGESEVEFSEADSYSSTYIFDSEGVPMFKRELLSRGNLKSGHPSECAKEGASLSEETMLVDNVCIQKLPVGVKHFEQLEDSLLASNTIQEGERVDDNKKTQPLAMSSVSWSRFTDAGFHTVADFNNNASVIEKGNSFSNSKKQGVLSIRAASMLEAERDSEKNWSPIVEMKYRGGIYRGRIQGGLPEGKGRLLLGDGSIYDGMWHYGKRSGLGTFCFNNGDVFQGSWRDDVMHGKGWFYFHTGDRWFVNFWKGKANGEGRFYSRLGDVFFGHFKDGWRHGDFLRINVDGTRFHEIWDEGVLVSHKKVDSDAGAENGEFLGFLQQPIPAFGERHFPSAFILDLLYLSFFRPMDHTTKIPKTKKFWNFG</sequence>
<dbReference type="EMBL" id="JBFOLJ010000001">
    <property type="protein sequence ID" value="KAL2557748.1"/>
    <property type="molecule type" value="Genomic_DNA"/>
</dbReference>
<accession>A0ABD1XA18</accession>
<evidence type="ECO:0000313" key="2">
    <source>
        <dbReference type="EMBL" id="KAL2557748.1"/>
    </source>
</evidence>
<dbReference type="Gene3D" id="3.40.50.1440">
    <property type="entry name" value="Tubulin/FtsZ, GTPase domain"/>
    <property type="match status" value="1"/>
</dbReference>
<dbReference type="InterPro" id="IPR003409">
    <property type="entry name" value="MORN"/>
</dbReference>
<dbReference type="PANTHER" id="PTHR43215">
    <property type="entry name" value="RADIAL SPOKE HEAD 1 HOMOLOG"/>
    <property type="match status" value="1"/>
</dbReference>
<protein>
    <submittedName>
        <fullName evidence="2">Protein ACCUMULATION AND REPLICATION OF CHLOROPLASTS 3</fullName>
    </submittedName>
</protein>